<evidence type="ECO:0000313" key="3">
    <source>
        <dbReference type="Proteomes" id="UP000664132"/>
    </source>
</evidence>
<protein>
    <submittedName>
        <fullName evidence="2">Uncharacterized protein</fullName>
    </submittedName>
</protein>
<gene>
    <name evidence="2" type="ORF">IFR04_002515</name>
</gene>
<feature type="compositionally biased region" description="Basic residues" evidence="1">
    <location>
        <begin position="109"/>
        <end position="118"/>
    </location>
</feature>
<feature type="region of interest" description="Disordered" evidence="1">
    <location>
        <begin position="33"/>
        <end position="67"/>
    </location>
</feature>
<feature type="compositionally biased region" description="Basic and acidic residues" evidence="1">
    <location>
        <begin position="164"/>
        <end position="179"/>
    </location>
</feature>
<organism evidence="2 3">
    <name type="scientific">Cadophora malorum</name>
    <dbReference type="NCBI Taxonomy" id="108018"/>
    <lineage>
        <taxon>Eukaryota</taxon>
        <taxon>Fungi</taxon>
        <taxon>Dikarya</taxon>
        <taxon>Ascomycota</taxon>
        <taxon>Pezizomycotina</taxon>
        <taxon>Leotiomycetes</taxon>
        <taxon>Helotiales</taxon>
        <taxon>Ploettnerulaceae</taxon>
        <taxon>Cadophora</taxon>
    </lineage>
</organism>
<comment type="caution">
    <text evidence="2">The sequence shown here is derived from an EMBL/GenBank/DDBJ whole genome shotgun (WGS) entry which is preliminary data.</text>
</comment>
<feature type="region of interest" description="Disordered" evidence="1">
    <location>
        <begin position="1"/>
        <end position="21"/>
    </location>
</feature>
<feature type="compositionally biased region" description="Basic and acidic residues" evidence="1">
    <location>
        <begin position="597"/>
        <end position="607"/>
    </location>
</feature>
<name>A0A8H7WG48_9HELO</name>
<dbReference type="Proteomes" id="UP000664132">
    <property type="component" value="Unassembled WGS sequence"/>
</dbReference>
<sequence>MSQLNTARGKPKKPLAGTTVKVNIPRPLYANLTRKDSVAPRPAARGSLRLARSRYKNKTSQDLTPSSWTRLRCSPYQAKILRVEPYLIDESGRSFMARIPENITPSRSSRSRSTRTRSHMASPHTPTKQQGRADDSRSPAVAEARKSVSSSGMTPDVPPPPPKDTPRPKKPSPVDKELPARPVLRYAESTERRGILDAIDSAAKRMTVSYPPLRSTNVIRHRPSMSDSDSFKLTPSLGSARGSVKCEIGTASTKKAEKVQGLPVTITSHRSLRQTSSAYSLASTSRGYPSSHRAVNLSHGHIGAYKNGSPIQRYPSTHRKLAVKTPVKFNRRSTRSFQVLHDEPSGENITIKVDIKQTEEAVAVSKDNIDISGATLAEDSADESPIHSDVDRRYVKLGVGPTVRYSKDAREVLMGKSPNINKPVKKTSGFGSGKLLNDGPYFRLPTKSDKEIKSRFQVVDNPASRLNRPTAASSARTQDSKAKIESRRSLAPRENKQAPEVKKGSKGIRSRVSDLLHGRRRSAQPYDKNNHTSDQSSKNRARTIPAKEAITKGEQVDRLASDLDQQQTQANRQETAQAHAMNTAHRRTRNLPLATRRNPDDNEDRRPPPPTNSTKSLRAHYLEDAAALQTEDARLETAITGVQSSLDEIIATTQGIEYPGFRTVVEPVIRSLAESILAAQNARAAVVGLGNATQRVMTDTLLMSEAISRAATQARVMVGEIQNMVPGAEAPETS</sequence>
<dbReference type="OrthoDB" id="3560160at2759"/>
<keyword evidence="3" id="KW-1185">Reference proteome</keyword>
<proteinExistence type="predicted"/>
<feature type="compositionally biased region" description="Basic and acidic residues" evidence="1">
    <location>
        <begin position="478"/>
        <end position="503"/>
    </location>
</feature>
<reference evidence="2" key="1">
    <citation type="submission" date="2021-02" db="EMBL/GenBank/DDBJ databases">
        <title>Genome sequence Cadophora malorum strain M34.</title>
        <authorList>
            <person name="Stefanovic E."/>
            <person name="Vu D."/>
            <person name="Scully C."/>
            <person name="Dijksterhuis J."/>
            <person name="Roader J."/>
            <person name="Houbraken J."/>
        </authorList>
    </citation>
    <scope>NUCLEOTIDE SEQUENCE</scope>
    <source>
        <strain evidence="2">M34</strain>
    </source>
</reference>
<feature type="region of interest" description="Disordered" evidence="1">
    <location>
        <begin position="98"/>
        <end position="186"/>
    </location>
</feature>
<feature type="compositionally biased region" description="Polar residues" evidence="1">
    <location>
        <begin position="58"/>
        <end position="67"/>
    </location>
</feature>
<feature type="compositionally biased region" description="Polar residues" evidence="1">
    <location>
        <begin position="563"/>
        <end position="576"/>
    </location>
</feature>
<evidence type="ECO:0000313" key="2">
    <source>
        <dbReference type="EMBL" id="KAG4424274.1"/>
    </source>
</evidence>
<feature type="region of interest" description="Disordered" evidence="1">
    <location>
        <begin position="417"/>
        <end position="616"/>
    </location>
</feature>
<feature type="compositionally biased region" description="Basic and acidic residues" evidence="1">
    <location>
        <begin position="549"/>
        <end position="561"/>
    </location>
</feature>
<dbReference type="AlphaFoldDB" id="A0A8H7WG48"/>
<accession>A0A8H7WG48</accession>
<feature type="compositionally biased region" description="Low complexity" evidence="1">
    <location>
        <begin position="39"/>
        <end position="50"/>
    </location>
</feature>
<evidence type="ECO:0000256" key="1">
    <source>
        <dbReference type="SAM" id="MobiDB-lite"/>
    </source>
</evidence>
<dbReference type="EMBL" id="JAFJYH010000022">
    <property type="protein sequence ID" value="KAG4424274.1"/>
    <property type="molecule type" value="Genomic_DNA"/>
</dbReference>